<evidence type="ECO:0000313" key="2">
    <source>
        <dbReference type="Proteomes" id="UP000051497"/>
    </source>
</evidence>
<dbReference type="InterPro" id="IPR032675">
    <property type="entry name" value="LRR_dom_sf"/>
</dbReference>
<dbReference type="RefSeq" id="WP_075066414.1">
    <property type="nucleotide sequence ID" value="NZ_LKAJ02000001.1"/>
</dbReference>
<dbReference type="AlphaFoldDB" id="A0AAE3L725"/>
<evidence type="ECO:0000313" key="1">
    <source>
        <dbReference type="EMBL" id="MCS5711092.1"/>
    </source>
</evidence>
<dbReference type="SUPFAM" id="SSF52047">
    <property type="entry name" value="RNI-like"/>
    <property type="match status" value="1"/>
</dbReference>
<reference evidence="1" key="1">
    <citation type="journal article" date="2016" name="Genome Announc.">
        <title>Draft Genome Sequences of Two Novel Amoeba-Resistant Intranuclear Bacteria, 'Candidatus Berkiella cookevillensis' and 'Candidatus Berkiella aquae'.</title>
        <authorList>
            <person name="Mehari Y.T."/>
            <person name="Arivett B.A."/>
            <person name="Farone A.L."/>
            <person name="Gunderson J.H."/>
            <person name="Farone M.B."/>
        </authorList>
    </citation>
    <scope>NUCLEOTIDE SEQUENCE</scope>
    <source>
        <strain evidence="1">HT99</strain>
    </source>
</reference>
<name>A0AAE3L725_9GAMM</name>
<accession>A0AAE3L725</accession>
<organism evidence="1 2">
    <name type="scientific">Candidatus Berkiella aquae</name>
    <dbReference type="NCBI Taxonomy" id="295108"/>
    <lineage>
        <taxon>Bacteria</taxon>
        <taxon>Pseudomonadati</taxon>
        <taxon>Pseudomonadota</taxon>
        <taxon>Gammaproteobacteria</taxon>
        <taxon>Candidatus Berkiellales</taxon>
        <taxon>Candidatus Berkiellaceae</taxon>
        <taxon>Candidatus Berkiella</taxon>
    </lineage>
</organism>
<protein>
    <submittedName>
        <fullName evidence="1">Uncharacterized protein</fullName>
    </submittedName>
</protein>
<reference evidence="1" key="2">
    <citation type="submission" date="2021-06" db="EMBL/GenBank/DDBJ databases">
        <title>Genomic Description and Analysis of Intracellular Bacteria, Candidatus Berkiella cookevillensis and Candidatus Berkiella aquae.</title>
        <authorList>
            <person name="Kidane D.T."/>
            <person name="Mehari Y.T."/>
            <person name="Rice F.C."/>
            <person name="Arivett B.A."/>
            <person name="Farone A.L."/>
            <person name="Berk S.G."/>
            <person name="Farone M.B."/>
        </authorList>
    </citation>
    <scope>NUCLEOTIDE SEQUENCE</scope>
    <source>
        <strain evidence="1">HT99</strain>
    </source>
</reference>
<dbReference type="Proteomes" id="UP000051497">
    <property type="component" value="Unassembled WGS sequence"/>
</dbReference>
<sequence length="363" mass="41317">MMLGFDTNLIQLQQELSLSSQYSPSELKVIFDKQCEHKTIHSLSLLSCNFDSKSMASLCACIDSNPIQTITLIQTYLLPESWVKLLNTLAKHQNVQRVNLVECALPENKEVKIAFKTLVSSSKTLEHLKVTKHRFANVNEFENALTRSHSLTSIEGLYNTLPEKVKSRFEHNAIFVQMQDHLTQWQKERTDAPVFLDVNKTLFYKLVKKLQAMQSHDKKRLNDVLAAFYSYLASEYQIFGNHAEAIKYYKRVCDTKTARFQTQAHQALGEMLYATPEPTLSEEESKQPGIKLGMMIGRVKQLLKAHQHLITASALSEPSNVQPTILNGYVKATLGEKLAKLAEEFTQESQADFAAQRRTNSFQ</sequence>
<comment type="caution">
    <text evidence="1">The sequence shown here is derived from an EMBL/GenBank/DDBJ whole genome shotgun (WGS) entry which is preliminary data.</text>
</comment>
<keyword evidence="2" id="KW-1185">Reference proteome</keyword>
<proteinExistence type="predicted"/>
<dbReference type="Gene3D" id="3.80.10.10">
    <property type="entry name" value="Ribonuclease Inhibitor"/>
    <property type="match status" value="1"/>
</dbReference>
<gene>
    <name evidence="1" type="ORF">HT99x_006585</name>
</gene>
<dbReference type="EMBL" id="LKAJ02000001">
    <property type="protein sequence ID" value="MCS5711092.1"/>
    <property type="molecule type" value="Genomic_DNA"/>
</dbReference>